<proteinExistence type="predicted"/>
<dbReference type="EMBL" id="JADGJQ010000001">
    <property type="protein sequence ID" value="KAJ3185555.1"/>
    <property type="molecule type" value="Genomic_DNA"/>
</dbReference>
<dbReference type="AlphaFoldDB" id="A0AAD5TWR2"/>
<dbReference type="GO" id="GO:0009187">
    <property type="term" value="P:cyclic nucleotide metabolic process"/>
    <property type="evidence" value="ECO:0007669"/>
    <property type="project" value="TreeGrafter"/>
</dbReference>
<dbReference type="InterPro" id="IPR012386">
    <property type="entry name" value="Cyclic-nucl_3Pdiesterase"/>
</dbReference>
<dbReference type="PANTHER" id="PTHR28141">
    <property type="entry name" value="2',3'-CYCLIC-NUCLEOTIDE 3'-PHOSPHODIESTERASE"/>
    <property type="match status" value="1"/>
</dbReference>
<comment type="caution">
    <text evidence="1">The sequence shown here is derived from an EMBL/GenBank/DDBJ whole genome shotgun (WGS) entry which is preliminary data.</text>
</comment>
<evidence type="ECO:0000313" key="1">
    <source>
        <dbReference type="EMBL" id="KAJ3185555.1"/>
    </source>
</evidence>
<dbReference type="Gene3D" id="3.90.1140.10">
    <property type="entry name" value="Cyclic phosphodiesterase"/>
    <property type="match status" value="1"/>
</dbReference>
<dbReference type="InterPro" id="IPR009097">
    <property type="entry name" value="Cyclic_Pdiesterase"/>
</dbReference>
<accession>A0AAD5TWR2</accession>
<sequence length="143" mass="15235">MTLLGGITTSRKTAVDVTAKVAAGGTRFQVSLTEVTSQPTYFQAITATPSPSPELLALNAHAVATLGALPREQGKFRPHLSLVYGDLGQDVKDRLVARLNKPDAGVVGTVVKIGKVQMWAIRTDVGDWEMIADFAFPDGETII</sequence>
<gene>
    <name evidence="1" type="ORF">HDU87_000178</name>
</gene>
<evidence type="ECO:0000313" key="2">
    <source>
        <dbReference type="Proteomes" id="UP001212152"/>
    </source>
</evidence>
<organism evidence="1 2">
    <name type="scientific">Geranomyces variabilis</name>
    <dbReference type="NCBI Taxonomy" id="109894"/>
    <lineage>
        <taxon>Eukaryota</taxon>
        <taxon>Fungi</taxon>
        <taxon>Fungi incertae sedis</taxon>
        <taxon>Chytridiomycota</taxon>
        <taxon>Chytridiomycota incertae sedis</taxon>
        <taxon>Chytridiomycetes</taxon>
        <taxon>Spizellomycetales</taxon>
        <taxon>Powellomycetaceae</taxon>
        <taxon>Geranomyces</taxon>
    </lineage>
</organism>
<dbReference type="SUPFAM" id="SSF55144">
    <property type="entry name" value="LigT-like"/>
    <property type="match status" value="1"/>
</dbReference>
<dbReference type="GO" id="GO:0004113">
    <property type="term" value="F:2',3'-cyclic-nucleotide 3'-phosphodiesterase activity"/>
    <property type="evidence" value="ECO:0007669"/>
    <property type="project" value="TreeGrafter"/>
</dbReference>
<name>A0AAD5TWR2_9FUNG</name>
<dbReference type="Proteomes" id="UP001212152">
    <property type="component" value="Unassembled WGS sequence"/>
</dbReference>
<reference evidence="1" key="1">
    <citation type="submission" date="2020-05" db="EMBL/GenBank/DDBJ databases">
        <title>Phylogenomic resolution of chytrid fungi.</title>
        <authorList>
            <person name="Stajich J.E."/>
            <person name="Amses K."/>
            <person name="Simmons R."/>
            <person name="Seto K."/>
            <person name="Myers J."/>
            <person name="Bonds A."/>
            <person name="Quandt C.A."/>
            <person name="Barry K."/>
            <person name="Liu P."/>
            <person name="Grigoriev I."/>
            <person name="Longcore J.E."/>
            <person name="James T.Y."/>
        </authorList>
    </citation>
    <scope>NUCLEOTIDE SEQUENCE</scope>
    <source>
        <strain evidence="1">JEL0379</strain>
    </source>
</reference>
<keyword evidence="2" id="KW-1185">Reference proteome</keyword>
<protein>
    <submittedName>
        <fullName evidence="1">Uncharacterized protein</fullName>
    </submittedName>
</protein>
<dbReference type="Pfam" id="PF07823">
    <property type="entry name" value="CPDase"/>
    <property type="match status" value="1"/>
</dbReference>
<dbReference type="PANTHER" id="PTHR28141:SF1">
    <property type="entry name" value="2',3'-CYCLIC-NUCLEOTIDE 3'-PHOSPHODIESTERASE"/>
    <property type="match status" value="1"/>
</dbReference>